<dbReference type="Proteomes" id="UP000562492">
    <property type="component" value="Unassembled WGS sequence"/>
</dbReference>
<protein>
    <submittedName>
        <fullName evidence="1">Uncharacterized protein</fullName>
    </submittedName>
</protein>
<evidence type="ECO:0000313" key="2">
    <source>
        <dbReference type="Proteomes" id="UP000562492"/>
    </source>
</evidence>
<evidence type="ECO:0000313" key="1">
    <source>
        <dbReference type="EMBL" id="MBB6577977.1"/>
    </source>
</evidence>
<gene>
    <name evidence="1" type="ORF">HNP33_002045</name>
</gene>
<keyword evidence="2" id="KW-1185">Reference proteome</keyword>
<accession>A0ABR6RFN5</accession>
<dbReference type="RefSeq" id="WP_184707977.1">
    <property type="nucleotide sequence ID" value="NZ_JACHKZ010000010.1"/>
</dbReference>
<proteinExistence type="predicted"/>
<name>A0ABR6RFN5_9BURK</name>
<organism evidence="1 2">
    <name type="scientific">Comamonas odontotermitis</name>
    <dbReference type="NCBI Taxonomy" id="379895"/>
    <lineage>
        <taxon>Bacteria</taxon>
        <taxon>Pseudomonadati</taxon>
        <taxon>Pseudomonadota</taxon>
        <taxon>Betaproteobacteria</taxon>
        <taxon>Burkholderiales</taxon>
        <taxon>Comamonadaceae</taxon>
        <taxon>Comamonas</taxon>
    </lineage>
</organism>
<sequence length="62" mass="7592">MAEQLSLAYRLFKMRRWAGAKWSTAARWACSLVWRNARNEWAERRARLDRREEVERAARQRL</sequence>
<dbReference type="EMBL" id="JACHKZ010000010">
    <property type="protein sequence ID" value="MBB6577977.1"/>
    <property type="molecule type" value="Genomic_DNA"/>
</dbReference>
<reference evidence="1 2" key="1">
    <citation type="submission" date="2020-08" db="EMBL/GenBank/DDBJ databases">
        <title>Functional genomics of gut bacteria from endangered species of beetles.</title>
        <authorList>
            <person name="Carlos-Shanley C."/>
        </authorList>
    </citation>
    <scope>NUCLEOTIDE SEQUENCE [LARGE SCALE GENOMIC DNA]</scope>
    <source>
        <strain evidence="1 2">S00124</strain>
    </source>
</reference>
<comment type="caution">
    <text evidence="1">The sequence shown here is derived from an EMBL/GenBank/DDBJ whole genome shotgun (WGS) entry which is preliminary data.</text>
</comment>